<organism evidence="3">
    <name type="scientific">marine sediment metagenome</name>
    <dbReference type="NCBI Taxonomy" id="412755"/>
    <lineage>
        <taxon>unclassified sequences</taxon>
        <taxon>metagenomes</taxon>
        <taxon>ecological metagenomes</taxon>
    </lineage>
</organism>
<dbReference type="GO" id="GO:0004493">
    <property type="term" value="F:methylmalonyl-CoA epimerase activity"/>
    <property type="evidence" value="ECO:0007669"/>
    <property type="project" value="TreeGrafter"/>
</dbReference>
<evidence type="ECO:0000259" key="2">
    <source>
        <dbReference type="PROSITE" id="PS51819"/>
    </source>
</evidence>
<dbReference type="Pfam" id="PF13669">
    <property type="entry name" value="Glyoxalase_4"/>
    <property type="match status" value="1"/>
</dbReference>
<proteinExistence type="predicted"/>
<dbReference type="SUPFAM" id="SSF54593">
    <property type="entry name" value="Glyoxalase/Bleomycin resistance protein/Dihydroxybiphenyl dioxygenase"/>
    <property type="match status" value="1"/>
</dbReference>
<dbReference type="InterPro" id="IPR029068">
    <property type="entry name" value="Glyas_Bleomycin-R_OHBP_Dase"/>
</dbReference>
<name>A0A0F9KJ91_9ZZZZ</name>
<dbReference type="GO" id="GO:0046872">
    <property type="term" value="F:metal ion binding"/>
    <property type="evidence" value="ECO:0007669"/>
    <property type="project" value="UniProtKB-KW"/>
</dbReference>
<accession>A0A0F9KJ91</accession>
<comment type="caution">
    <text evidence="3">The sequence shown here is derived from an EMBL/GenBank/DDBJ whole genome shotgun (WGS) entry which is preliminary data.</text>
</comment>
<evidence type="ECO:0000256" key="1">
    <source>
        <dbReference type="ARBA" id="ARBA00022723"/>
    </source>
</evidence>
<feature type="domain" description="VOC" evidence="2">
    <location>
        <begin position="4"/>
        <end position="127"/>
    </location>
</feature>
<gene>
    <name evidence="3" type="ORF">LCGC14_1627480</name>
</gene>
<keyword evidence="1" id="KW-0479">Metal-binding</keyword>
<dbReference type="AlphaFoldDB" id="A0A0F9KJ91"/>
<dbReference type="PANTHER" id="PTHR43048">
    <property type="entry name" value="METHYLMALONYL-COA EPIMERASE"/>
    <property type="match status" value="1"/>
</dbReference>
<sequence length="132" mass="15197">MFGEIYHIGFVYKDGEEAVKKFKSLFGIEKFNRIDMGIVKVARSMIGKLQIDLIEPQDSKSIFHTFLENGNIGLHHIGYLVENIDEKIKEWDSKGLKQVLGGIILTSKFVYFDTTDILGHILEFLQLDYKEP</sequence>
<dbReference type="PANTHER" id="PTHR43048:SF3">
    <property type="entry name" value="METHYLMALONYL-COA EPIMERASE, MITOCHONDRIAL"/>
    <property type="match status" value="1"/>
</dbReference>
<dbReference type="EMBL" id="LAZR01013380">
    <property type="protein sequence ID" value="KKM22228.1"/>
    <property type="molecule type" value="Genomic_DNA"/>
</dbReference>
<reference evidence="3" key="1">
    <citation type="journal article" date="2015" name="Nature">
        <title>Complex archaea that bridge the gap between prokaryotes and eukaryotes.</title>
        <authorList>
            <person name="Spang A."/>
            <person name="Saw J.H."/>
            <person name="Jorgensen S.L."/>
            <person name="Zaremba-Niedzwiedzka K."/>
            <person name="Martijn J."/>
            <person name="Lind A.E."/>
            <person name="van Eijk R."/>
            <person name="Schleper C."/>
            <person name="Guy L."/>
            <person name="Ettema T.J."/>
        </authorList>
    </citation>
    <scope>NUCLEOTIDE SEQUENCE</scope>
</reference>
<dbReference type="InterPro" id="IPR051785">
    <property type="entry name" value="MMCE/EMCE_epimerase"/>
</dbReference>
<dbReference type="GO" id="GO:0046491">
    <property type="term" value="P:L-methylmalonyl-CoA metabolic process"/>
    <property type="evidence" value="ECO:0007669"/>
    <property type="project" value="TreeGrafter"/>
</dbReference>
<dbReference type="Gene3D" id="3.10.180.10">
    <property type="entry name" value="2,3-Dihydroxybiphenyl 1,2-Dioxygenase, domain 1"/>
    <property type="match status" value="1"/>
</dbReference>
<evidence type="ECO:0000313" key="3">
    <source>
        <dbReference type="EMBL" id="KKM22228.1"/>
    </source>
</evidence>
<dbReference type="InterPro" id="IPR037523">
    <property type="entry name" value="VOC_core"/>
</dbReference>
<protein>
    <recommendedName>
        <fullName evidence="2">VOC domain-containing protein</fullName>
    </recommendedName>
</protein>
<dbReference type="PROSITE" id="PS51819">
    <property type="entry name" value="VOC"/>
    <property type="match status" value="1"/>
</dbReference>